<dbReference type="SUPFAM" id="SSF55486">
    <property type="entry name" value="Metalloproteases ('zincins'), catalytic domain"/>
    <property type="match status" value="1"/>
</dbReference>
<dbReference type="InterPro" id="IPR000585">
    <property type="entry name" value="Hemopexin-like_dom"/>
</dbReference>
<organism evidence="15 16">
    <name type="scientific">Syphacia muris</name>
    <dbReference type="NCBI Taxonomy" id="451379"/>
    <lineage>
        <taxon>Eukaryota</taxon>
        <taxon>Metazoa</taxon>
        <taxon>Ecdysozoa</taxon>
        <taxon>Nematoda</taxon>
        <taxon>Chromadorea</taxon>
        <taxon>Rhabditida</taxon>
        <taxon>Spirurina</taxon>
        <taxon>Oxyuridomorpha</taxon>
        <taxon>Oxyuroidea</taxon>
        <taxon>Oxyuridae</taxon>
        <taxon>Syphacia</taxon>
    </lineage>
</organism>
<evidence type="ECO:0000313" key="15">
    <source>
        <dbReference type="Proteomes" id="UP000046393"/>
    </source>
</evidence>
<proteinExistence type="inferred from homology"/>
<dbReference type="GO" id="GO:0030574">
    <property type="term" value="P:collagen catabolic process"/>
    <property type="evidence" value="ECO:0007669"/>
    <property type="project" value="TreeGrafter"/>
</dbReference>
<keyword evidence="11" id="KW-0106">Calcium</keyword>
<dbReference type="WBParaSite" id="SMUV_0000132601-mRNA-1">
    <property type="protein sequence ID" value="SMUV_0000132601-mRNA-1"/>
    <property type="gene ID" value="SMUV_0000132601"/>
</dbReference>
<dbReference type="Pfam" id="PF00413">
    <property type="entry name" value="Peptidase_M10"/>
    <property type="match status" value="1"/>
</dbReference>
<dbReference type="Gene3D" id="2.110.10.10">
    <property type="entry name" value="Hemopexin-like domain"/>
    <property type="match status" value="1"/>
</dbReference>
<dbReference type="PANTHER" id="PTHR10201:SF309">
    <property type="entry name" value="PEPTIDASE METALLOPEPTIDASE DOMAIN-CONTAINING PROTEIN"/>
    <property type="match status" value="1"/>
</dbReference>
<feature type="binding site" evidence="11">
    <location>
        <position position="98"/>
    </location>
    <ligand>
        <name>Zn(2+)</name>
        <dbReference type="ChEBI" id="CHEBI:29105"/>
        <label>1</label>
    </ligand>
</feature>
<dbReference type="GO" id="GO:0030198">
    <property type="term" value="P:extracellular matrix organization"/>
    <property type="evidence" value="ECO:0007669"/>
    <property type="project" value="TreeGrafter"/>
</dbReference>
<dbReference type="STRING" id="451379.A0A0N5AB00"/>
<comment type="similarity">
    <text evidence="1">Belongs to the peptidase M10A family.</text>
</comment>
<dbReference type="PROSITE" id="PS51642">
    <property type="entry name" value="HEMOPEXIN_2"/>
    <property type="match status" value="4"/>
</dbReference>
<evidence type="ECO:0000256" key="13">
    <source>
        <dbReference type="PROSITE-ProRule" id="PRU01011"/>
    </source>
</evidence>
<keyword evidence="5" id="KW-0378">Hydrolase</keyword>
<evidence type="ECO:0000256" key="4">
    <source>
        <dbReference type="ARBA" id="ARBA00022737"/>
    </source>
</evidence>
<feature type="binding site" evidence="11">
    <location>
        <position position="319"/>
    </location>
    <ligand>
        <name>Ca(2+)</name>
        <dbReference type="ChEBI" id="CHEBI:29108"/>
        <label>5</label>
    </ligand>
</feature>
<evidence type="ECO:0000256" key="3">
    <source>
        <dbReference type="ARBA" id="ARBA00022723"/>
    </source>
</evidence>
<feature type="binding site" evidence="11">
    <location>
        <position position="104"/>
    </location>
    <ligand>
        <name>Ca(2+)</name>
        <dbReference type="ChEBI" id="CHEBI:29108"/>
        <label>3</label>
    </ligand>
</feature>
<dbReference type="PRINTS" id="PR00138">
    <property type="entry name" value="MATRIXIN"/>
</dbReference>
<feature type="binding site" evidence="11">
    <location>
        <position position="226"/>
    </location>
    <ligand>
        <name>Ca(2+)</name>
        <dbReference type="ChEBI" id="CHEBI:29108"/>
        <label>5</label>
    </ligand>
</feature>
<feature type="repeat" description="Hemopexin" evidence="13">
    <location>
        <begin position="220"/>
        <end position="265"/>
    </location>
</feature>
<comment type="cofactor">
    <cofactor evidence="11">
        <name>Ca(2+)</name>
        <dbReference type="ChEBI" id="CHEBI:29108"/>
    </cofactor>
    <text evidence="11">Can bind about 5 Ca(2+) ions per subunit.</text>
</comment>
<feature type="binding site" evidence="11">
    <location>
        <position position="103"/>
    </location>
    <ligand>
        <name>Ca(2+)</name>
        <dbReference type="ChEBI" id="CHEBI:29108"/>
        <label>3</label>
    </ligand>
</feature>
<evidence type="ECO:0000259" key="14">
    <source>
        <dbReference type="SMART" id="SM00235"/>
    </source>
</evidence>
<keyword evidence="2" id="KW-0645">Protease</keyword>
<feature type="repeat" description="Hemopexin" evidence="13">
    <location>
        <begin position="266"/>
        <end position="312"/>
    </location>
</feature>
<feature type="binding site" evidence="10">
    <location>
        <position position="157"/>
    </location>
    <ligand>
        <name>Zn(2+)</name>
        <dbReference type="ChEBI" id="CHEBI:29105"/>
        <label>2</label>
        <note>catalytic</note>
    </ligand>
</feature>
<feature type="active site" evidence="9">
    <location>
        <position position="148"/>
    </location>
</feature>
<evidence type="ECO:0000256" key="2">
    <source>
        <dbReference type="ARBA" id="ARBA00022670"/>
    </source>
</evidence>
<keyword evidence="6 10" id="KW-0862">Zinc</keyword>
<dbReference type="GO" id="GO:0008270">
    <property type="term" value="F:zinc ion binding"/>
    <property type="evidence" value="ECO:0007669"/>
    <property type="project" value="InterPro"/>
</dbReference>
<dbReference type="CDD" id="cd00094">
    <property type="entry name" value="HX"/>
    <property type="match status" value="1"/>
</dbReference>
<dbReference type="CDD" id="cd04278">
    <property type="entry name" value="ZnMc_MMP"/>
    <property type="match status" value="1"/>
</dbReference>
<feature type="binding site" evidence="11">
    <location>
        <position position="118"/>
    </location>
    <ligand>
        <name>Ca(2+)</name>
        <dbReference type="ChEBI" id="CHEBI:29108"/>
        <label>2</label>
    </ligand>
</feature>
<feature type="binding site" evidence="11">
    <location>
        <position position="127"/>
    </location>
    <ligand>
        <name>Ca(2+)</name>
        <dbReference type="ChEBI" id="CHEBI:29108"/>
        <label>3</label>
    </ligand>
</feature>
<name>A0A0N5AB00_9BILA</name>
<feature type="modified residue" description="Phosphotyrosine; by PKDCC" evidence="12">
    <location>
        <position position="301"/>
    </location>
</feature>
<dbReference type="GO" id="GO:0005615">
    <property type="term" value="C:extracellular space"/>
    <property type="evidence" value="ECO:0007669"/>
    <property type="project" value="TreeGrafter"/>
</dbReference>
<dbReference type="SMART" id="SM00120">
    <property type="entry name" value="HX"/>
    <property type="match status" value="4"/>
</dbReference>
<dbReference type="AlphaFoldDB" id="A0A0N5AB00"/>
<keyword evidence="15" id="KW-1185">Reference proteome</keyword>
<dbReference type="PANTHER" id="PTHR10201">
    <property type="entry name" value="MATRIX METALLOPROTEINASE"/>
    <property type="match status" value="1"/>
</dbReference>
<feature type="binding site" evidence="11">
    <location>
        <position position="272"/>
    </location>
    <ligand>
        <name>Ca(2+)</name>
        <dbReference type="ChEBI" id="CHEBI:29108"/>
        <label>5</label>
    </ligand>
</feature>
<accession>A0A0N5AB00</accession>
<dbReference type="PIRSF" id="PIRSF001191">
    <property type="entry name" value="Peptidase_M10A_matrix"/>
    <property type="match status" value="1"/>
</dbReference>
<feature type="repeat" description="Hemopexin" evidence="13">
    <location>
        <begin position="313"/>
        <end position="359"/>
    </location>
</feature>
<evidence type="ECO:0000256" key="5">
    <source>
        <dbReference type="ARBA" id="ARBA00022801"/>
    </source>
</evidence>
<keyword evidence="4" id="KW-0677">Repeat</keyword>
<feature type="binding site" evidence="11">
    <location>
        <position position="96"/>
    </location>
    <ligand>
        <name>Zn(2+)</name>
        <dbReference type="ChEBI" id="CHEBI:29105"/>
        <label>1</label>
    </ligand>
</feature>
<dbReference type="Pfam" id="PF00045">
    <property type="entry name" value="Hemopexin"/>
    <property type="match status" value="4"/>
</dbReference>
<reference evidence="16" key="1">
    <citation type="submission" date="2017-02" db="UniProtKB">
        <authorList>
            <consortium name="WormBaseParasite"/>
        </authorList>
    </citation>
    <scope>IDENTIFICATION</scope>
</reference>
<feature type="binding site" evidence="11">
    <location>
        <position position="224"/>
    </location>
    <ligand>
        <name>Ca(2+)</name>
        <dbReference type="ChEBI" id="CHEBI:29108"/>
        <label>4</label>
    </ligand>
</feature>
<protein>
    <submittedName>
        <fullName evidence="16">ZnMc domain-containing protein</fullName>
    </submittedName>
</protein>
<evidence type="ECO:0000256" key="8">
    <source>
        <dbReference type="ARBA" id="ARBA00023145"/>
    </source>
</evidence>
<dbReference type="InterPro" id="IPR033739">
    <property type="entry name" value="M10A_MMP"/>
</dbReference>
<evidence type="ECO:0000256" key="1">
    <source>
        <dbReference type="ARBA" id="ARBA00010370"/>
    </source>
</evidence>
<evidence type="ECO:0000256" key="7">
    <source>
        <dbReference type="ARBA" id="ARBA00023049"/>
    </source>
</evidence>
<dbReference type="InterPro" id="IPR006026">
    <property type="entry name" value="Peptidase_Metallo"/>
</dbReference>
<dbReference type="Gene3D" id="3.40.390.10">
    <property type="entry name" value="Collagenase (Catalytic Domain)"/>
    <property type="match status" value="1"/>
</dbReference>
<evidence type="ECO:0000256" key="6">
    <source>
        <dbReference type="ARBA" id="ARBA00022833"/>
    </source>
</evidence>
<keyword evidence="7" id="KW-0482">Metalloprotease</keyword>
<feature type="binding site" evidence="11">
    <location>
        <position position="111"/>
    </location>
    <ligand>
        <name>Zn(2+)</name>
        <dbReference type="ChEBI" id="CHEBI:29105"/>
        <label>1</label>
    </ligand>
</feature>
<feature type="binding site" evidence="11">
    <location>
        <position position="124"/>
    </location>
    <ligand>
        <name>Ca(2+)</name>
        <dbReference type="ChEBI" id="CHEBI:29108"/>
        <label>3</label>
    </ligand>
</feature>
<dbReference type="GO" id="GO:0004222">
    <property type="term" value="F:metalloendopeptidase activity"/>
    <property type="evidence" value="ECO:0007669"/>
    <property type="project" value="InterPro"/>
</dbReference>
<keyword evidence="8" id="KW-0865">Zymogen</keyword>
<feature type="domain" description="Peptidase metallopeptidase" evidence="14">
    <location>
        <begin position="33"/>
        <end position="193"/>
    </location>
</feature>
<dbReference type="Proteomes" id="UP000046393">
    <property type="component" value="Unplaced"/>
</dbReference>
<dbReference type="InterPro" id="IPR018487">
    <property type="entry name" value="Hemopexin-like_repeat"/>
</dbReference>
<dbReference type="SMART" id="SM00235">
    <property type="entry name" value="ZnMc"/>
    <property type="match status" value="1"/>
</dbReference>
<evidence type="ECO:0000313" key="16">
    <source>
        <dbReference type="WBParaSite" id="SMUV_0000132601-mRNA-1"/>
    </source>
</evidence>
<feature type="binding site" evidence="10">
    <location>
        <position position="147"/>
    </location>
    <ligand>
        <name>Zn(2+)</name>
        <dbReference type="ChEBI" id="CHEBI:29105"/>
        <label>2</label>
        <note>catalytic</note>
    </ligand>
</feature>
<evidence type="ECO:0000256" key="11">
    <source>
        <dbReference type="PIRSR" id="PIRSR621190-2"/>
    </source>
</evidence>
<dbReference type="SUPFAM" id="SSF50923">
    <property type="entry name" value="Hemopexin-like domain"/>
    <property type="match status" value="1"/>
</dbReference>
<dbReference type="InterPro" id="IPR001818">
    <property type="entry name" value="Pept_M10_metallopeptidase"/>
</dbReference>
<dbReference type="InterPro" id="IPR024079">
    <property type="entry name" value="MetalloPept_cat_dom_sf"/>
</dbReference>
<dbReference type="GO" id="GO:0031012">
    <property type="term" value="C:extracellular matrix"/>
    <property type="evidence" value="ECO:0007669"/>
    <property type="project" value="InterPro"/>
</dbReference>
<evidence type="ECO:0000256" key="10">
    <source>
        <dbReference type="PIRSR" id="PIRSR001191-2"/>
    </source>
</evidence>
<dbReference type="InterPro" id="IPR036375">
    <property type="entry name" value="Hemopexin-like_dom_sf"/>
</dbReference>
<dbReference type="InterPro" id="IPR021190">
    <property type="entry name" value="Pept_M10A"/>
</dbReference>
<sequence>MHQRRCGNADVGSALFNKQSKMILRRSKRYTLEGSFWSTNNITYRIVKYTSSMNRRKVRHILKKSFQTWTEHSNLRFIYKPRGRSHIEISFVRRAHGDDEPFDGRGQVLAHAFFPKFGGEIHFDEDEWWSSIKYSQRGIDLYAVAVHEIGHALGLKHSENHNAVMAPFYQSYNGNIIHLHRDDIRAINQLYGTCSSEKDTNDNDNDEFDDSKQIPNICKDARIDAITILGNGSAYAFRGHYYWRLNKYGYDEGYPRRISDDWKGIKGPLSAAVTDRDGDTFIFEGQMYWILDNNGNVREGYPRLISKGLKDMPKYIDAAVMWGYDTQPYFFKNDVYWKYSRRGMPPTYPRQLKSLFKESRTQPKKIDAAVQWYDSKTYLFAGQEYYRLNERKPFQVAYSYPRSTANWWFGCDNLKHHQK</sequence>
<comment type="cofactor">
    <cofactor evidence="11">
        <name>Zn(2+)</name>
        <dbReference type="ChEBI" id="CHEBI:29105"/>
    </cofactor>
    <text evidence="11">Binds 2 Zn(2+) ions per subunit.</text>
</comment>
<keyword evidence="3 10" id="KW-0479">Metal-binding</keyword>
<feature type="binding site" evidence="11">
    <location>
        <position position="127"/>
    </location>
    <ligand>
        <name>Ca(2+)</name>
        <dbReference type="ChEBI" id="CHEBI:29108"/>
        <label>1</label>
    </ligand>
</feature>
<feature type="binding site" evidence="11">
    <location>
        <position position="367"/>
    </location>
    <ligand>
        <name>Ca(2+)</name>
        <dbReference type="ChEBI" id="CHEBI:29108"/>
        <label>4</label>
    </ligand>
</feature>
<feature type="repeat" description="Hemopexin" evidence="13">
    <location>
        <begin position="363"/>
        <end position="411"/>
    </location>
</feature>
<feature type="binding site" evidence="11">
    <location>
        <position position="122"/>
    </location>
    <ligand>
        <name>Zn(2+)</name>
        <dbReference type="ChEBI" id="CHEBI:29105"/>
        <label>1</label>
    </ligand>
</feature>
<evidence type="ECO:0000256" key="12">
    <source>
        <dbReference type="PIRSR" id="PIRSR621190-4"/>
    </source>
</evidence>
<feature type="binding site" evidence="10">
    <location>
        <position position="151"/>
    </location>
    <ligand>
        <name>Zn(2+)</name>
        <dbReference type="ChEBI" id="CHEBI:29105"/>
        <label>2</label>
        <note>catalytic</note>
    </ligand>
</feature>
<evidence type="ECO:0000256" key="9">
    <source>
        <dbReference type="PIRSR" id="PIRSR001191-1"/>
    </source>
</evidence>
<dbReference type="GO" id="GO:0006508">
    <property type="term" value="P:proteolysis"/>
    <property type="evidence" value="ECO:0007669"/>
    <property type="project" value="UniProtKB-KW"/>
</dbReference>
<feature type="binding site" evidence="11">
    <location>
        <position position="165"/>
    </location>
    <ligand>
        <name>Zn(2+)</name>
        <dbReference type="ChEBI" id="CHEBI:29105"/>
        <label>2</label>
        <note>catalytic</note>
    </ligand>
</feature>